<name>A0A9P8N5G6_9HYPO</name>
<feature type="region of interest" description="Disordered" evidence="1">
    <location>
        <begin position="1"/>
        <end position="35"/>
    </location>
</feature>
<dbReference type="Proteomes" id="UP000824596">
    <property type="component" value="Unassembled WGS sequence"/>
</dbReference>
<feature type="compositionally biased region" description="Basic and acidic residues" evidence="1">
    <location>
        <begin position="1"/>
        <end position="10"/>
    </location>
</feature>
<keyword evidence="3" id="KW-1185">Reference proteome</keyword>
<organism evidence="2 3">
    <name type="scientific">Hirsutella rhossiliensis</name>
    <dbReference type="NCBI Taxonomy" id="111463"/>
    <lineage>
        <taxon>Eukaryota</taxon>
        <taxon>Fungi</taxon>
        <taxon>Dikarya</taxon>
        <taxon>Ascomycota</taxon>
        <taxon>Pezizomycotina</taxon>
        <taxon>Sordariomycetes</taxon>
        <taxon>Hypocreomycetidae</taxon>
        <taxon>Hypocreales</taxon>
        <taxon>Ophiocordycipitaceae</taxon>
        <taxon>Hirsutella</taxon>
    </lineage>
</organism>
<evidence type="ECO:0000256" key="1">
    <source>
        <dbReference type="SAM" id="MobiDB-lite"/>
    </source>
</evidence>
<accession>A0A9P8N5G6</accession>
<evidence type="ECO:0000313" key="2">
    <source>
        <dbReference type="EMBL" id="KAH0967322.1"/>
    </source>
</evidence>
<gene>
    <name evidence="2" type="ORF">HRG_02731</name>
</gene>
<feature type="compositionally biased region" description="Low complexity" evidence="1">
    <location>
        <begin position="702"/>
        <end position="713"/>
    </location>
</feature>
<sequence length="806" mass="91611">MESRPDHRFDPFGPGADAYGDDRPDLGGPDYNDPATLAQLMHPDMPVPTYKSPADVRREAQQRSSSIFASYHRLQAILVRHEATIQRRWAKKKKQQRLEILLSAWPGMAKMHRPDFEAFRKESIQSKHLPTSYKDRFMWAYINQEDLSTPKALLLLLNSRGRYHPSQFAAADGEAMHLGKVTMSLVPIFLNEHVLLLNGVLDAREYGKLLAWDDHPDAFDWMHTRKQFLPGEGLQILEAQERTLAFLVSCCLQILHDIPADALTSNEFSPQPEPQLKSEKETDGLESLAVMAAEAPYRVPAQLDLGRIEALLRAKTSAAEDHLWALREDPGYFAERLLQVREHRQEMLKDVYGDAHPVFSFGRQSVFWTRVVSNMVLDAHLELEVYSNLCQQAQNLQALQAKHAAAISPMQDLPEEFLAALLKFRFYLDWAVKGPLNQLKHSVSASPPMRKFFVREPPVDASSTIIQIRSKSGVKMNKVEAQLTWLLRTLWEDDRQLFLVRLPLALDELERLLMAEPQAKELVSAHVAEVIGNLSILSQCLSQLDLYQPWAQSFESNMVDREDGIKHQFDEQTKSWAKLVKAVSDKNLPRAAKLCDPSDKNFSYPSGKRRTKEDTEAMRRAEQKLDDFWAIVDRVQRTLQRTPEWVAEPAPAAKGRDPNLDVDSIYKPLSTLYIGLTYRPGQAHSPLKTKTKTRGQSSQEYAPTDTGTTATEAAAPDSIAVDARALKVFRTLFFNPAVTSSPGEIPWNDFTYAMTLTGMFAAEKLIQFHEPHPRAKIPFFMARRHGRRLNRAYGWVGETFVLKGKK</sequence>
<dbReference type="OrthoDB" id="2922289at2759"/>
<evidence type="ECO:0000313" key="3">
    <source>
        <dbReference type="Proteomes" id="UP000824596"/>
    </source>
</evidence>
<dbReference type="EMBL" id="JAIZPD010000002">
    <property type="protein sequence ID" value="KAH0967322.1"/>
    <property type="molecule type" value="Genomic_DNA"/>
</dbReference>
<dbReference type="PANTHER" id="PTHR40788:SF2">
    <property type="entry name" value="CLR5 DOMAIN-CONTAINING PROTEIN"/>
    <property type="match status" value="1"/>
</dbReference>
<dbReference type="GeneID" id="68351860"/>
<proteinExistence type="predicted"/>
<reference evidence="2" key="1">
    <citation type="submission" date="2021-09" db="EMBL/GenBank/DDBJ databases">
        <title>A high-quality genome of the endoparasitic fungus Hirsutella rhossiliensis with a comparison of Hirsutella genomes reveals transposable elements contributing to genome size variation.</title>
        <authorList>
            <person name="Lin R."/>
            <person name="Jiao Y."/>
            <person name="Sun X."/>
            <person name="Ling J."/>
            <person name="Xie B."/>
            <person name="Cheng X."/>
        </authorList>
    </citation>
    <scope>NUCLEOTIDE SEQUENCE</scope>
    <source>
        <strain evidence="2">HR02</strain>
    </source>
</reference>
<comment type="caution">
    <text evidence="2">The sequence shown here is derived from an EMBL/GenBank/DDBJ whole genome shotgun (WGS) entry which is preliminary data.</text>
</comment>
<dbReference type="AlphaFoldDB" id="A0A9P8N5G6"/>
<dbReference type="RefSeq" id="XP_044724835.1">
    <property type="nucleotide sequence ID" value="XM_044861202.1"/>
</dbReference>
<dbReference type="PANTHER" id="PTHR40788">
    <property type="entry name" value="CLR5 DOMAIN-CONTAINING PROTEIN-RELATED"/>
    <property type="match status" value="1"/>
</dbReference>
<protein>
    <submittedName>
        <fullName evidence="2">C2H2 and C2HC zinc finger</fullName>
    </submittedName>
</protein>
<feature type="region of interest" description="Disordered" evidence="1">
    <location>
        <begin position="684"/>
        <end position="713"/>
    </location>
</feature>